<name>A0A2H1K863_9MICO</name>
<evidence type="ECO:0000313" key="6">
    <source>
        <dbReference type="Proteomes" id="UP000234342"/>
    </source>
</evidence>
<dbReference type="InterPro" id="IPR002577">
    <property type="entry name" value="HTH_HxlR"/>
</dbReference>
<evidence type="ECO:0000256" key="3">
    <source>
        <dbReference type="ARBA" id="ARBA00023163"/>
    </source>
</evidence>
<keyword evidence="6" id="KW-1185">Reference proteome</keyword>
<dbReference type="RefSeq" id="WP_180957434.1">
    <property type="nucleotide sequence ID" value="NZ_FXZE01000014.1"/>
</dbReference>
<dbReference type="Gene3D" id="1.10.10.10">
    <property type="entry name" value="Winged helix-like DNA-binding domain superfamily/Winged helix DNA-binding domain"/>
    <property type="match status" value="1"/>
</dbReference>
<reference evidence="6" key="1">
    <citation type="submission" date="2017-03" db="EMBL/GenBank/DDBJ databases">
        <authorList>
            <person name="Monnet C."/>
        </authorList>
    </citation>
    <scope>NUCLEOTIDE SEQUENCE [LARGE SCALE GENOMIC DNA]</scope>
    <source>
        <strain evidence="6">P10</strain>
    </source>
</reference>
<dbReference type="Pfam" id="PF01638">
    <property type="entry name" value="HxlR"/>
    <property type="match status" value="1"/>
</dbReference>
<dbReference type="PROSITE" id="PS51118">
    <property type="entry name" value="HTH_HXLR"/>
    <property type="match status" value="1"/>
</dbReference>
<keyword evidence="2" id="KW-0238">DNA-binding</keyword>
<dbReference type="SUPFAM" id="SSF46785">
    <property type="entry name" value="Winged helix' DNA-binding domain"/>
    <property type="match status" value="1"/>
</dbReference>
<keyword evidence="3" id="KW-0804">Transcription</keyword>
<dbReference type="GO" id="GO:0003677">
    <property type="term" value="F:DNA binding"/>
    <property type="evidence" value="ECO:0007669"/>
    <property type="project" value="UniProtKB-KW"/>
</dbReference>
<keyword evidence="1" id="KW-0805">Transcription regulation</keyword>
<organism evidence="5 6">
    <name type="scientific">Brevibacterium antiquum</name>
    <dbReference type="NCBI Taxonomy" id="234835"/>
    <lineage>
        <taxon>Bacteria</taxon>
        <taxon>Bacillati</taxon>
        <taxon>Actinomycetota</taxon>
        <taxon>Actinomycetes</taxon>
        <taxon>Micrococcales</taxon>
        <taxon>Brevibacteriaceae</taxon>
        <taxon>Brevibacterium</taxon>
    </lineage>
</organism>
<evidence type="ECO:0000256" key="1">
    <source>
        <dbReference type="ARBA" id="ARBA00023015"/>
    </source>
</evidence>
<dbReference type="Proteomes" id="UP000234342">
    <property type="component" value="Unassembled WGS sequence"/>
</dbReference>
<protein>
    <submittedName>
        <fullName evidence="5">Transcriptional regulator, HxlR family</fullName>
    </submittedName>
</protein>
<dbReference type="AlphaFoldDB" id="A0A2H1K863"/>
<accession>A0A2H1K863</accession>
<evidence type="ECO:0000259" key="4">
    <source>
        <dbReference type="PROSITE" id="PS51118"/>
    </source>
</evidence>
<dbReference type="PANTHER" id="PTHR33204:SF18">
    <property type="entry name" value="TRANSCRIPTIONAL REGULATORY PROTEIN"/>
    <property type="match status" value="1"/>
</dbReference>
<evidence type="ECO:0000313" key="5">
    <source>
        <dbReference type="EMBL" id="SMX95829.1"/>
    </source>
</evidence>
<dbReference type="EMBL" id="FXZE01000014">
    <property type="protein sequence ID" value="SMX95829.1"/>
    <property type="molecule type" value="Genomic_DNA"/>
</dbReference>
<proteinExistence type="predicted"/>
<sequence length="218" mass="24163">MPIKRTYADMGDACATAHAMELISEHWAYIVIRELLLGAKRFSELLDSARGITPAVLTTRLRELETRGIVEPKELGAPTRIRLYGLTTWGRELEPIMNALGRWAQKSPGLPQSGGLTPDAAILAMRTMAPDVRLDPPIELQVRLSDERGRRTIAYDYVLTWDERGLRAERGELTDPLTAVDVDATLWADAVFNGAELPPGAVSGDHDQVTRLCETMTR</sequence>
<feature type="domain" description="HTH hxlR-type" evidence="4">
    <location>
        <begin position="14"/>
        <end position="112"/>
    </location>
</feature>
<gene>
    <name evidence="5" type="ORF">BANT10_02791</name>
</gene>
<evidence type="ECO:0000256" key="2">
    <source>
        <dbReference type="ARBA" id="ARBA00023125"/>
    </source>
</evidence>
<dbReference type="PANTHER" id="PTHR33204">
    <property type="entry name" value="TRANSCRIPTIONAL REGULATOR, MARR FAMILY"/>
    <property type="match status" value="1"/>
</dbReference>
<dbReference type="InterPro" id="IPR036388">
    <property type="entry name" value="WH-like_DNA-bd_sf"/>
</dbReference>
<dbReference type="InterPro" id="IPR036390">
    <property type="entry name" value="WH_DNA-bd_sf"/>
</dbReference>